<comment type="caution">
    <text evidence="2">The sequence shown here is derived from an EMBL/GenBank/DDBJ whole genome shotgun (WGS) entry which is preliminary data.</text>
</comment>
<evidence type="ECO:0000313" key="3">
    <source>
        <dbReference type="Proteomes" id="UP001362999"/>
    </source>
</evidence>
<evidence type="ECO:0000313" key="2">
    <source>
        <dbReference type="EMBL" id="KAK7005813.1"/>
    </source>
</evidence>
<organism evidence="2 3">
    <name type="scientific">Favolaschia claudopus</name>
    <dbReference type="NCBI Taxonomy" id="2862362"/>
    <lineage>
        <taxon>Eukaryota</taxon>
        <taxon>Fungi</taxon>
        <taxon>Dikarya</taxon>
        <taxon>Basidiomycota</taxon>
        <taxon>Agaricomycotina</taxon>
        <taxon>Agaricomycetes</taxon>
        <taxon>Agaricomycetidae</taxon>
        <taxon>Agaricales</taxon>
        <taxon>Marasmiineae</taxon>
        <taxon>Mycenaceae</taxon>
        <taxon>Favolaschia</taxon>
    </lineage>
</organism>
<reference evidence="2 3" key="1">
    <citation type="journal article" date="2024" name="J Genomics">
        <title>Draft genome sequencing and assembly of Favolaschia claudopus CIRM-BRFM 2984 isolated from oak limbs.</title>
        <authorList>
            <person name="Navarro D."/>
            <person name="Drula E."/>
            <person name="Chaduli D."/>
            <person name="Cazenave R."/>
            <person name="Ahrendt S."/>
            <person name="Wang J."/>
            <person name="Lipzen A."/>
            <person name="Daum C."/>
            <person name="Barry K."/>
            <person name="Grigoriev I.V."/>
            <person name="Favel A."/>
            <person name="Rosso M.N."/>
            <person name="Martin F."/>
        </authorList>
    </citation>
    <scope>NUCLEOTIDE SEQUENCE [LARGE SCALE GENOMIC DNA]</scope>
    <source>
        <strain evidence="2 3">CIRM-BRFM 2984</strain>
    </source>
</reference>
<keyword evidence="3" id="KW-1185">Reference proteome</keyword>
<dbReference type="Proteomes" id="UP001362999">
    <property type="component" value="Unassembled WGS sequence"/>
</dbReference>
<name>A0AAW0AAG7_9AGAR</name>
<evidence type="ECO:0000256" key="1">
    <source>
        <dbReference type="SAM" id="MobiDB-lite"/>
    </source>
</evidence>
<dbReference type="EMBL" id="JAWWNJ010000077">
    <property type="protein sequence ID" value="KAK7005813.1"/>
    <property type="molecule type" value="Genomic_DNA"/>
</dbReference>
<proteinExistence type="predicted"/>
<dbReference type="AlphaFoldDB" id="A0AAW0AAG7"/>
<feature type="region of interest" description="Disordered" evidence="1">
    <location>
        <begin position="1"/>
        <end position="23"/>
    </location>
</feature>
<accession>A0AAW0AAG7</accession>
<gene>
    <name evidence="2" type="ORF">R3P38DRAFT_1718522</name>
</gene>
<sequence length="242" mass="26754">MHQNSSLESDITRASPPFPSASSSSLVLLTRGRSLGETIDLGTHQNLSDISYESKLTTTLIQARAEIVRDLIAKHHFPLHRLEITDRLDQQSHLGPGGQALRSVAIVPKIKLLIVNGVTNPPYIVIIERRYSAALQAQRSSIMLDYFILSRLYPPCGILRMDFEALLYLEVSQSLNQSIGITHSHMKVQTHFSATSKVVYSTSSSWGNLCGKIPSSSLNSADHTFMSQHINGNLIQLPTTHL</sequence>
<protein>
    <submittedName>
        <fullName evidence="2">Uncharacterized protein</fullName>
    </submittedName>
</protein>